<evidence type="ECO:0000313" key="1">
    <source>
        <dbReference type="EMBL" id="ACI60537.1"/>
    </source>
</evidence>
<name>A0A0H3BXA4_STRPZ</name>
<dbReference type="KEGG" id="soz:Spy49_0193"/>
<proteinExistence type="predicted"/>
<dbReference type="AlphaFoldDB" id="A0A0H3BXA4"/>
<dbReference type="EMBL" id="CP000829">
    <property type="protein sequence ID" value="ACI60537.1"/>
    <property type="molecule type" value="Genomic_DNA"/>
</dbReference>
<accession>A0A0H3BXA4</accession>
<gene>
    <name evidence="1" type="ordered locus">Spy49_0193</name>
</gene>
<dbReference type="Proteomes" id="UP000001039">
    <property type="component" value="Chromosome"/>
</dbReference>
<dbReference type="InterPro" id="IPR036390">
    <property type="entry name" value="WH_DNA-bd_sf"/>
</dbReference>
<dbReference type="InterPro" id="IPR036388">
    <property type="entry name" value="WH-like_DNA-bd_sf"/>
</dbReference>
<sequence length="68" mass="8048">MPSQVDKRYKQVVLAQVGRDKLPLLRECRKDIEHYFLKEITKEELLTAKKVIEQLKQNMLTYKGDNDA</sequence>
<dbReference type="Gene3D" id="1.10.10.10">
    <property type="entry name" value="Winged helix-like DNA-binding domain superfamily/Winged helix DNA-binding domain"/>
    <property type="match status" value="1"/>
</dbReference>
<evidence type="ECO:0000313" key="2">
    <source>
        <dbReference type="Proteomes" id="UP000001039"/>
    </source>
</evidence>
<reference evidence="1 2" key="1">
    <citation type="journal article" date="2008" name="J. Bacteriol.">
        <title>Genome sequence of a nephritogenic and highly transformable M49 strain of Streptococcus pyogenes.</title>
        <authorList>
            <person name="McShan W.M."/>
            <person name="Ferretti J.J."/>
            <person name="Karasawa T."/>
            <person name="Suvorov A.N."/>
            <person name="Lin S."/>
            <person name="Qin B."/>
            <person name="Jia H."/>
            <person name="Kenton S."/>
            <person name="Najar F."/>
            <person name="Wu H."/>
            <person name="Scott J."/>
            <person name="Roe B.A."/>
            <person name="Savic D.J."/>
        </authorList>
    </citation>
    <scope>NUCLEOTIDE SEQUENCE [LARGE SCALE GENOMIC DNA]</scope>
    <source>
        <strain evidence="1 2">NZ131</strain>
    </source>
</reference>
<protein>
    <submittedName>
        <fullName evidence="1">Transcriptional regulator, MarR family</fullName>
    </submittedName>
</protein>
<organism evidence="1 2">
    <name type="scientific">Streptococcus pyogenes serotype M49 (strain NZ131)</name>
    <dbReference type="NCBI Taxonomy" id="471876"/>
    <lineage>
        <taxon>Bacteria</taxon>
        <taxon>Bacillati</taxon>
        <taxon>Bacillota</taxon>
        <taxon>Bacilli</taxon>
        <taxon>Lactobacillales</taxon>
        <taxon>Streptococcaceae</taxon>
        <taxon>Streptococcus</taxon>
    </lineage>
</organism>
<dbReference type="SUPFAM" id="SSF46785">
    <property type="entry name" value="Winged helix' DNA-binding domain"/>
    <property type="match status" value="1"/>
</dbReference>
<dbReference type="HOGENOM" id="CLU_2792324_0_0_9"/>